<accession>A0A0G4PHU7</accession>
<proteinExistence type="predicted"/>
<evidence type="ECO:0000313" key="2">
    <source>
        <dbReference type="Proteomes" id="UP000053732"/>
    </source>
</evidence>
<reference evidence="1 2" key="1">
    <citation type="journal article" date="2014" name="Nat. Commun.">
        <title>Multiple recent horizontal transfers of a large genomic region in cheese making fungi.</title>
        <authorList>
            <person name="Cheeseman K."/>
            <person name="Ropars J."/>
            <person name="Renault P."/>
            <person name="Dupont J."/>
            <person name="Gouzy J."/>
            <person name="Branca A."/>
            <person name="Abraham A.L."/>
            <person name="Ceppi M."/>
            <person name="Conseiller E."/>
            <person name="Debuchy R."/>
            <person name="Malagnac F."/>
            <person name="Goarin A."/>
            <person name="Silar P."/>
            <person name="Lacoste S."/>
            <person name="Sallet E."/>
            <person name="Bensimon A."/>
            <person name="Giraud T."/>
            <person name="Brygoo Y."/>
        </authorList>
    </citation>
    <scope>NUCLEOTIDE SEQUENCE [LARGE SCALE GENOMIC DNA]</scope>
    <source>
        <strain evidence="2">FM 013</strain>
    </source>
</reference>
<dbReference type="STRING" id="1429867.A0A0G4PHU7"/>
<dbReference type="EMBL" id="HG793149">
    <property type="protein sequence ID" value="CRL25970.1"/>
    <property type="molecule type" value="Genomic_DNA"/>
</dbReference>
<protein>
    <submittedName>
        <fullName evidence="1">Str. FM013</fullName>
    </submittedName>
</protein>
<dbReference type="AlphaFoldDB" id="A0A0G4PHU7"/>
<evidence type="ECO:0000313" key="1">
    <source>
        <dbReference type="EMBL" id="CRL25970.1"/>
    </source>
</evidence>
<gene>
    <name evidence="1" type="ORF">PCAMFM013_S016g000251</name>
</gene>
<keyword evidence="2" id="KW-1185">Reference proteome</keyword>
<sequence length="265" mass="30674">MSFLGFSELYIGTEVTFTAPSPQKWVIEEKLTEDVQQMTKWELDGGAGPPFAVFKYLCYSATDSDKKAFMRIYFQIPIAGTEYQPLEVRQRQAAPPRKHRELDVLKDLQLRQCPVVPTLLAYKEDKQGNNGVVPDGYITHIVWDKVPGKSLNQDKVWDSKSVLLREAVRAKFRDIWEYIKPPFYQSRVKLTDLRELRRYGWEPGMPGLENIIYDEVTKVMHIAGFRDPAPLDPEHKFTDMTFVDWGLAIPPSNAGWEKDSTKWAW</sequence>
<organism evidence="1 2">
    <name type="scientific">Penicillium camemberti (strain FM 013)</name>
    <dbReference type="NCBI Taxonomy" id="1429867"/>
    <lineage>
        <taxon>Eukaryota</taxon>
        <taxon>Fungi</taxon>
        <taxon>Dikarya</taxon>
        <taxon>Ascomycota</taxon>
        <taxon>Pezizomycotina</taxon>
        <taxon>Eurotiomycetes</taxon>
        <taxon>Eurotiomycetidae</taxon>
        <taxon>Eurotiales</taxon>
        <taxon>Aspergillaceae</taxon>
        <taxon>Penicillium</taxon>
    </lineage>
</organism>
<dbReference type="Proteomes" id="UP000053732">
    <property type="component" value="Unassembled WGS sequence"/>
</dbReference>
<name>A0A0G4PHU7_PENC3</name>